<evidence type="ECO:0000259" key="2">
    <source>
        <dbReference type="Pfam" id="PF07995"/>
    </source>
</evidence>
<dbReference type="InterPro" id="IPR011041">
    <property type="entry name" value="Quinoprot_gluc/sorb_DH_b-prop"/>
</dbReference>
<dbReference type="PANTHER" id="PTHR19328">
    <property type="entry name" value="HEDGEHOG-INTERACTING PROTEIN"/>
    <property type="match status" value="1"/>
</dbReference>
<comment type="caution">
    <text evidence="3">The sequence shown here is derived from an EMBL/GenBank/DDBJ whole genome shotgun (WGS) entry which is preliminary data.</text>
</comment>
<protein>
    <submittedName>
        <fullName evidence="3">Oxidoreductase</fullName>
    </submittedName>
</protein>
<keyword evidence="1" id="KW-0732">Signal</keyword>
<reference evidence="3 4" key="1">
    <citation type="submission" date="2017-05" db="EMBL/GenBank/DDBJ databases">
        <title>Complete and WGS of Bordetella genogroups.</title>
        <authorList>
            <person name="Spilker T."/>
            <person name="LiPuma J."/>
        </authorList>
    </citation>
    <scope>NUCLEOTIDE SEQUENCE [LARGE SCALE GENOMIC DNA]</scope>
    <source>
        <strain evidence="3 4">AU9919</strain>
    </source>
</reference>
<sequence length="412" mass="44344">MPDSYCRFFPKTPLRTVPLLPARSAALAAAALTATFWATVPAVSQAQAQTQVSIEAPAFTEGKVQVTTVVEGLEHPWGLAFLPDGGMLVTERAGRLRVVNAQGVLSVPLQGIPKVYASGQGGLLDVVLSPDFGNDRLVYLSYAEAGEDGKAGTAVGRGRLAKDARGLEDFQVIFRQQPKLSTGQHFGGRLVFDGDGLLFIALGENNQRPTAQDLDKLQGKIVRIAADGSIPKDNPFVGRANVRPEIWTYGMRNPQGMALNPWTGELWEHEHGPRGGDEINIIKPGQNYGWPLATYGINYSGFAIPEAKGKTLDGGQGPVYWWKKSPAISGMAFYTADRFPAWKDSLFIGALGAQALIRLQFKDGKIVGEERLLDDLSARIRDVRQGPDGYVYVLTDAGDGKLLRVAPSGAGS</sequence>
<gene>
    <name evidence="3" type="ORF">CAL20_10655</name>
</gene>
<dbReference type="AlphaFoldDB" id="A0A261U347"/>
<dbReference type="Gene3D" id="2.120.10.30">
    <property type="entry name" value="TolB, C-terminal domain"/>
    <property type="match status" value="1"/>
</dbReference>
<dbReference type="SUPFAM" id="SSF50952">
    <property type="entry name" value="Soluble quinoprotein glucose dehydrogenase"/>
    <property type="match status" value="1"/>
</dbReference>
<dbReference type="Pfam" id="PF07995">
    <property type="entry name" value="GSDH"/>
    <property type="match status" value="1"/>
</dbReference>
<evidence type="ECO:0000313" key="4">
    <source>
        <dbReference type="Proteomes" id="UP000216885"/>
    </source>
</evidence>
<feature type="domain" description="Glucose/Sorbosone dehydrogenase" evidence="2">
    <location>
        <begin position="73"/>
        <end position="404"/>
    </location>
</feature>
<proteinExistence type="predicted"/>
<feature type="signal peptide" evidence="1">
    <location>
        <begin position="1"/>
        <end position="38"/>
    </location>
</feature>
<evidence type="ECO:0000256" key="1">
    <source>
        <dbReference type="SAM" id="SignalP"/>
    </source>
</evidence>
<feature type="chain" id="PRO_5012424325" evidence="1">
    <location>
        <begin position="39"/>
        <end position="412"/>
    </location>
</feature>
<keyword evidence="4" id="KW-1185">Reference proteome</keyword>
<accession>A0A261U347</accession>
<dbReference type="InterPro" id="IPR011042">
    <property type="entry name" value="6-blade_b-propeller_TolB-like"/>
</dbReference>
<evidence type="ECO:0000313" key="3">
    <source>
        <dbReference type="EMBL" id="OZI55917.1"/>
    </source>
</evidence>
<dbReference type="InterPro" id="IPR012938">
    <property type="entry name" value="Glc/Sorbosone_DH"/>
</dbReference>
<dbReference type="PANTHER" id="PTHR19328:SF75">
    <property type="entry name" value="ALDOSE SUGAR DEHYDROGENASE YLII"/>
    <property type="match status" value="1"/>
</dbReference>
<name>A0A261U347_9BORD</name>
<dbReference type="EMBL" id="NEVQ01000013">
    <property type="protein sequence ID" value="OZI55917.1"/>
    <property type="molecule type" value="Genomic_DNA"/>
</dbReference>
<organism evidence="3 4">
    <name type="scientific">Bordetella genomosp. 4</name>
    <dbReference type="NCBI Taxonomy" id="463044"/>
    <lineage>
        <taxon>Bacteria</taxon>
        <taxon>Pseudomonadati</taxon>
        <taxon>Pseudomonadota</taxon>
        <taxon>Betaproteobacteria</taxon>
        <taxon>Burkholderiales</taxon>
        <taxon>Alcaligenaceae</taxon>
        <taxon>Bordetella</taxon>
    </lineage>
</organism>
<dbReference type="RefSeq" id="WP_094837841.1">
    <property type="nucleotide sequence ID" value="NZ_NEVQ01000013.1"/>
</dbReference>
<dbReference type="Proteomes" id="UP000216885">
    <property type="component" value="Unassembled WGS sequence"/>
</dbReference>